<evidence type="ECO:0000313" key="3">
    <source>
        <dbReference type="EMBL" id="KAK0548870.1"/>
    </source>
</evidence>
<reference evidence="3" key="1">
    <citation type="journal article" date="2023" name="PhytoFront">
        <title>Draft Genome Resources of Seven Strains of Tilletia horrida, Causal Agent of Kernel Smut of Rice.</title>
        <authorList>
            <person name="Khanal S."/>
            <person name="Antony Babu S."/>
            <person name="Zhou X.G."/>
        </authorList>
    </citation>
    <scope>NUCLEOTIDE SEQUENCE</scope>
    <source>
        <strain evidence="3">TX6</strain>
    </source>
</reference>
<organism evidence="3 4">
    <name type="scientific">Tilletia horrida</name>
    <dbReference type="NCBI Taxonomy" id="155126"/>
    <lineage>
        <taxon>Eukaryota</taxon>
        <taxon>Fungi</taxon>
        <taxon>Dikarya</taxon>
        <taxon>Basidiomycota</taxon>
        <taxon>Ustilaginomycotina</taxon>
        <taxon>Exobasidiomycetes</taxon>
        <taxon>Tilletiales</taxon>
        <taxon>Tilletiaceae</taxon>
        <taxon>Tilletia</taxon>
    </lineage>
</organism>
<evidence type="ECO:0000256" key="2">
    <source>
        <dbReference type="SAM" id="MobiDB-lite"/>
    </source>
</evidence>
<evidence type="ECO:0000313" key="4">
    <source>
        <dbReference type="Proteomes" id="UP001176517"/>
    </source>
</evidence>
<accession>A0AAN6JQH9</accession>
<comment type="caution">
    <text evidence="3">The sequence shown here is derived from an EMBL/GenBank/DDBJ whole genome shotgun (WGS) entry which is preliminary data.</text>
</comment>
<feature type="coiled-coil region" evidence="1">
    <location>
        <begin position="225"/>
        <end position="259"/>
    </location>
</feature>
<keyword evidence="4" id="KW-1185">Reference proteome</keyword>
<dbReference type="AlphaFoldDB" id="A0AAN6JQH9"/>
<sequence length="266" mass="28241">MSSDFSSTESRSNSNSNSKETGIQVVLPEPQSPLRILTGTALAGLAGAAYGSSYGILKHQTPARFAFQTSLNCLTFAFPFFALREYVISPAFQSLTPKTQYHHTSHNLRTHNLAPSAVTGALVGGGLSVWARGSKHLLSGMSTFGLLCLSCQYIGNELRIARVKLVSHYSSQLNGTAPPPAPTPPPSSSSPSTTDAQSDSPPSSSIWSKLSALSPVRKVSDEEYAQRLASQRTQAQDRISTLQRQAAELEAELGTAAASDQSTKVA</sequence>
<feature type="compositionally biased region" description="Low complexity" evidence="2">
    <location>
        <begin position="1"/>
        <end position="18"/>
    </location>
</feature>
<protein>
    <submittedName>
        <fullName evidence="3">Uncharacterized protein</fullName>
    </submittedName>
</protein>
<feature type="region of interest" description="Disordered" evidence="2">
    <location>
        <begin position="1"/>
        <end position="25"/>
    </location>
</feature>
<keyword evidence="1" id="KW-0175">Coiled coil</keyword>
<proteinExistence type="predicted"/>
<feature type="compositionally biased region" description="Pro residues" evidence="2">
    <location>
        <begin position="177"/>
        <end position="188"/>
    </location>
</feature>
<evidence type="ECO:0000256" key="1">
    <source>
        <dbReference type="SAM" id="Coils"/>
    </source>
</evidence>
<name>A0AAN6JQH9_9BASI</name>
<feature type="region of interest" description="Disordered" evidence="2">
    <location>
        <begin position="171"/>
        <end position="207"/>
    </location>
</feature>
<dbReference type="PANTHER" id="PTHR41390">
    <property type="entry name" value="CHROMOSOME 7, WHOLE GENOME SHOTGUN SEQUENCE"/>
    <property type="match status" value="1"/>
</dbReference>
<dbReference type="EMBL" id="JAPDMZ010000126">
    <property type="protein sequence ID" value="KAK0548870.1"/>
    <property type="molecule type" value="Genomic_DNA"/>
</dbReference>
<feature type="compositionally biased region" description="Low complexity" evidence="2">
    <location>
        <begin position="189"/>
        <end position="207"/>
    </location>
</feature>
<gene>
    <name evidence="3" type="ORF">OC846_004321</name>
</gene>
<dbReference type="Proteomes" id="UP001176517">
    <property type="component" value="Unassembled WGS sequence"/>
</dbReference>
<dbReference type="PANTHER" id="PTHR41390:SF1">
    <property type="entry name" value="NADH-UBIQUINONE OXIDOREDUCTASE 213 KDA SUBUNIT"/>
    <property type="match status" value="1"/>
</dbReference>